<dbReference type="Proteomes" id="UP000887116">
    <property type="component" value="Unassembled WGS sequence"/>
</dbReference>
<reference evidence="2" key="1">
    <citation type="submission" date="2020-07" db="EMBL/GenBank/DDBJ databases">
        <title>Multicomponent nature underlies the extraordinary mechanical properties of spider dragline silk.</title>
        <authorList>
            <person name="Kono N."/>
            <person name="Nakamura H."/>
            <person name="Mori M."/>
            <person name="Yoshida Y."/>
            <person name="Ohtoshi R."/>
            <person name="Malay A.D."/>
            <person name="Moran D.A.P."/>
            <person name="Tomita M."/>
            <person name="Numata K."/>
            <person name="Arakawa K."/>
        </authorList>
    </citation>
    <scope>NUCLEOTIDE SEQUENCE</scope>
</reference>
<accession>A0A8X6KY49</accession>
<protein>
    <submittedName>
        <fullName evidence="2">Uncharacterized protein</fullName>
    </submittedName>
</protein>
<name>A0A8X6KY49_TRICU</name>
<comment type="caution">
    <text evidence="2">The sequence shown here is derived from an EMBL/GenBank/DDBJ whole genome shotgun (WGS) entry which is preliminary data.</text>
</comment>
<keyword evidence="1" id="KW-0732">Signal</keyword>
<proteinExistence type="predicted"/>
<evidence type="ECO:0000256" key="1">
    <source>
        <dbReference type="SAM" id="SignalP"/>
    </source>
</evidence>
<dbReference type="OrthoDB" id="6430971at2759"/>
<gene>
    <name evidence="2" type="primary">AVEN_56567_1</name>
    <name evidence="2" type="ORF">TNCT_69891</name>
</gene>
<dbReference type="EMBL" id="BMAO01023409">
    <property type="protein sequence ID" value="GFQ88551.1"/>
    <property type="molecule type" value="Genomic_DNA"/>
</dbReference>
<feature type="chain" id="PRO_5036443167" evidence="1">
    <location>
        <begin position="21"/>
        <end position="209"/>
    </location>
</feature>
<evidence type="ECO:0000313" key="2">
    <source>
        <dbReference type="EMBL" id="GFQ88551.1"/>
    </source>
</evidence>
<dbReference type="AlphaFoldDB" id="A0A8X6KY49"/>
<evidence type="ECO:0000313" key="3">
    <source>
        <dbReference type="Proteomes" id="UP000887116"/>
    </source>
</evidence>
<feature type="signal peptide" evidence="1">
    <location>
        <begin position="1"/>
        <end position="20"/>
    </location>
</feature>
<sequence>MNSYLVLLFVLGITFNYGCAQINDESTDSRNKEQNSEKIQNPLQEIAPEVTVDDDAVIETVELGGTKVDKDEAAENSDKLLKDLESKFTATLLQFFDRDDLYKDARFRAIMNSLKTAIYTITGSVNHDYIQNIVEMVQKWDDEKRRHQDHLILVSGNDIYKQRQRKEAKNTEESNYENNLRRHFLEWVQKWNKKYDFMFAIIYYLQFKF</sequence>
<keyword evidence="3" id="KW-1185">Reference proteome</keyword>
<organism evidence="2 3">
    <name type="scientific">Trichonephila clavata</name>
    <name type="common">Joro spider</name>
    <name type="synonym">Nephila clavata</name>
    <dbReference type="NCBI Taxonomy" id="2740835"/>
    <lineage>
        <taxon>Eukaryota</taxon>
        <taxon>Metazoa</taxon>
        <taxon>Ecdysozoa</taxon>
        <taxon>Arthropoda</taxon>
        <taxon>Chelicerata</taxon>
        <taxon>Arachnida</taxon>
        <taxon>Araneae</taxon>
        <taxon>Araneomorphae</taxon>
        <taxon>Entelegynae</taxon>
        <taxon>Araneoidea</taxon>
        <taxon>Nephilidae</taxon>
        <taxon>Trichonephila</taxon>
    </lineage>
</organism>